<sequence length="132" mass="14038">MDDVPDLAAPADQPHGVALRGHHAEAGPLQVEVTRAPVAEHDLDVRVRVPALVLPVPLDRRRFKTQALRPLARRQAGRAGVRGGEGTGGRVGGPHGHQQQECADQGRDGSDADGQGRVPPTRRHVRSLGFLG</sequence>
<organism evidence="2 3">
    <name type="scientific">Streptomyces caledonius</name>
    <dbReference type="NCBI Taxonomy" id="3134107"/>
    <lineage>
        <taxon>Bacteria</taxon>
        <taxon>Bacillati</taxon>
        <taxon>Actinomycetota</taxon>
        <taxon>Actinomycetes</taxon>
        <taxon>Kitasatosporales</taxon>
        <taxon>Streptomycetaceae</taxon>
        <taxon>Streptomyces</taxon>
    </lineage>
</organism>
<evidence type="ECO:0000313" key="2">
    <source>
        <dbReference type="EMBL" id="MEJ8643030.1"/>
    </source>
</evidence>
<feature type="compositionally biased region" description="Gly residues" evidence="1">
    <location>
        <begin position="80"/>
        <end position="95"/>
    </location>
</feature>
<accession>A0ABU8U578</accession>
<comment type="caution">
    <text evidence="2">The sequence shown here is derived from an EMBL/GenBank/DDBJ whole genome shotgun (WGS) entry which is preliminary data.</text>
</comment>
<feature type="region of interest" description="Disordered" evidence="1">
    <location>
        <begin position="66"/>
        <end position="132"/>
    </location>
</feature>
<protein>
    <submittedName>
        <fullName evidence="2">Uncharacterized protein</fullName>
    </submittedName>
</protein>
<evidence type="ECO:0000313" key="3">
    <source>
        <dbReference type="Proteomes" id="UP001382904"/>
    </source>
</evidence>
<proteinExistence type="predicted"/>
<dbReference type="Proteomes" id="UP001382904">
    <property type="component" value="Unassembled WGS sequence"/>
</dbReference>
<gene>
    <name evidence="2" type="ORF">WKI68_19820</name>
</gene>
<dbReference type="EMBL" id="JBBKAM010000002">
    <property type="protein sequence ID" value="MEJ8643030.1"/>
    <property type="molecule type" value="Genomic_DNA"/>
</dbReference>
<feature type="region of interest" description="Disordered" evidence="1">
    <location>
        <begin position="1"/>
        <end position="23"/>
    </location>
</feature>
<reference evidence="2 3" key="1">
    <citation type="submission" date="2024-03" db="EMBL/GenBank/DDBJ databases">
        <title>Novel Streptomyces species of biotechnological and ecological value are a feature of Machair soil.</title>
        <authorList>
            <person name="Prole J.R."/>
            <person name="Goodfellow M."/>
            <person name="Allenby N."/>
            <person name="Ward A.C."/>
        </authorList>
    </citation>
    <scope>NUCLEOTIDE SEQUENCE [LARGE SCALE GENOMIC DNA]</scope>
    <source>
        <strain evidence="2 3">MS1.HAVA.3</strain>
    </source>
</reference>
<keyword evidence="3" id="KW-1185">Reference proteome</keyword>
<evidence type="ECO:0000256" key="1">
    <source>
        <dbReference type="SAM" id="MobiDB-lite"/>
    </source>
</evidence>
<name>A0ABU8U578_9ACTN</name>